<dbReference type="EMBL" id="GL876967">
    <property type="protein sequence ID" value="KLU84476.1"/>
    <property type="molecule type" value="Genomic_DNA"/>
</dbReference>
<dbReference type="OrthoDB" id="4062651at2759"/>
<name>A0A0C4DU80_MAGP6</name>
<evidence type="ECO:0000313" key="4">
    <source>
        <dbReference type="Proteomes" id="UP000011715"/>
    </source>
</evidence>
<dbReference type="VEuPathDB" id="FungiDB:MAPG_03518"/>
<proteinExistence type="predicted"/>
<dbReference type="EMBL" id="ADBL01000845">
    <property type="status" value="NOT_ANNOTATED_CDS"/>
    <property type="molecule type" value="Genomic_DNA"/>
</dbReference>
<organism evidence="3 4">
    <name type="scientific">Magnaporthiopsis poae (strain ATCC 64411 / 73-15)</name>
    <name type="common">Kentucky bluegrass fungus</name>
    <name type="synonym">Magnaporthe poae</name>
    <dbReference type="NCBI Taxonomy" id="644358"/>
    <lineage>
        <taxon>Eukaryota</taxon>
        <taxon>Fungi</taxon>
        <taxon>Dikarya</taxon>
        <taxon>Ascomycota</taxon>
        <taxon>Pezizomycotina</taxon>
        <taxon>Sordariomycetes</taxon>
        <taxon>Sordariomycetidae</taxon>
        <taxon>Magnaporthales</taxon>
        <taxon>Magnaporthaceae</taxon>
        <taxon>Magnaporthiopsis</taxon>
    </lineage>
</organism>
<dbReference type="AlphaFoldDB" id="A0A0C4DU80"/>
<dbReference type="PANTHER" id="PTHR33112:SF10">
    <property type="entry name" value="TOL"/>
    <property type="match status" value="1"/>
</dbReference>
<dbReference type="PANTHER" id="PTHR33112">
    <property type="entry name" value="DOMAIN PROTEIN, PUTATIVE-RELATED"/>
    <property type="match status" value="1"/>
</dbReference>
<dbReference type="Proteomes" id="UP000011715">
    <property type="component" value="Unassembled WGS sequence"/>
</dbReference>
<reference evidence="2" key="2">
    <citation type="submission" date="2010-05" db="EMBL/GenBank/DDBJ databases">
        <title>The Genome Sequence of Magnaporthe poae strain ATCC 64411.</title>
        <authorList>
            <consortium name="The Broad Institute Genome Sequencing Platform"/>
            <consortium name="Broad Institute Genome Sequencing Center for Infectious Disease"/>
            <person name="Ma L.-J."/>
            <person name="Dead R."/>
            <person name="Young S."/>
            <person name="Zeng Q."/>
            <person name="Koehrsen M."/>
            <person name="Alvarado L."/>
            <person name="Berlin A."/>
            <person name="Chapman S.B."/>
            <person name="Chen Z."/>
            <person name="Freedman E."/>
            <person name="Gellesch M."/>
            <person name="Goldberg J."/>
            <person name="Griggs A."/>
            <person name="Gujja S."/>
            <person name="Heilman E.R."/>
            <person name="Heiman D."/>
            <person name="Hepburn T."/>
            <person name="Howarth C."/>
            <person name="Jen D."/>
            <person name="Larson L."/>
            <person name="Mehta T."/>
            <person name="Neiman D."/>
            <person name="Pearson M."/>
            <person name="Roberts A."/>
            <person name="Saif S."/>
            <person name="Shea T."/>
            <person name="Shenoy N."/>
            <person name="Sisk P."/>
            <person name="Stolte C."/>
            <person name="Sykes S."/>
            <person name="Walk T."/>
            <person name="White J."/>
            <person name="Yandava C."/>
            <person name="Haas B."/>
            <person name="Nusbaum C."/>
            <person name="Birren B."/>
        </authorList>
    </citation>
    <scope>NUCLEOTIDE SEQUENCE</scope>
    <source>
        <strain evidence="2">ATCC 64411</strain>
    </source>
</reference>
<accession>A0A0C4DU80</accession>
<gene>
    <name evidence="2" type="ORF">MAPG_03518</name>
</gene>
<dbReference type="InterPro" id="IPR010730">
    <property type="entry name" value="HET"/>
</dbReference>
<sequence>MTYYGISPDEMDGRRSHYEQHPDDFGIYHDERGERHVEWIGEERPLVKGREFERKNALLRDDEWTYENDGTFVLDFLRSQSRPSSQYTFTSPPCDTCAKLSRRTILRTMPDKLLTASKCCKLCGLLAQGFMDSGAPDDEEVEVALRMDSDGVVFLMLRVESGPWISLPLLRSSGFNTVGLTCRSTTGTGEPPRDIPIGFPPLRDETSRFDLFRAWLKDCDGYCAPKGRFLPTRILDLSDSSLIRLVDGQRDWSQEDLGAAELRPGWLPNGDTRRRPMTAGNYVALSHRWRSSDEHNFCTYQCNLAARQAGFPVSDLPKRFQDAVTITRELGLRFLWIDSICIVQPHRDATADCVDGCSQSDDWRSECGKMGGYFGSAYLTLAATSAINTALDERILGSGLPPARAPIPGSLVWVWDPAPLQSGAFDDFACDVEDSELNQRGWVLQERALSRRMIHFTSKQAYWECGCGIRCESFVRLRNRTAAFLSDSHFPAVAARQFDQNRLYLLRWLFEKYSRCGLTTPTDRSVAIHGLEERLGEVLRPQWRYGVFQLYFHRCLIWHPAGGQRIKRVDPKVPSWSWMAYTGEITFMNILFEKVSWNLDIQGLFESPDNDSPGFALRAQGRELQSHGTDEEWGQLMVGDEERHPMAGEDERQQMVEEDDYQLMIRIMRRQFMVGEAEAQLEVREEVRHNPRRWLQFDQGNVTDRPDIERLRYVVLGKSKRWERESRRELSYYVLVVKPSEGGSDQEYERVGIGSLWKKDLSSHFEVVNVI</sequence>
<evidence type="ECO:0000313" key="2">
    <source>
        <dbReference type="EMBL" id="KLU84476.1"/>
    </source>
</evidence>
<evidence type="ECO:0000259" key="1">
    <source>
        <dbReference type="Pfam" id="PF06985"/>
    </source>
</evidence>
<protein>
    <recommendedName>
        <fullName evidence="1">Heterokaryon incompatibility domain-containing protein</fullName>
    </recommendedName>
</protein>
<reference evidence="2" key="3">
    <citation type="submission" date="2011-03" db="EMBL/GenBank/DDBJ databases">
        <title>Annotation of Magnaporthe poae ATCC 64411.</title>
        <authorList>
            <person name="Ma L.-J."/>
            <person name="Dead R."/>
            <person name="Young S.K."/>
            <person name="Zeng Q."/>
            <person name="Gargeya S."/>
            <person name="Fitzgerald M."/>
            <person name="Haas B."/>
            <person name="Abouelleil A."/>
            <person name="Alvarado L."/>
            <person name="Arachchi H.M."/>
            <person name="Berlin A."/>
            <person name="Brown A."/>
            <person name="Chapman S.B."/>
            <person name="Chen Z."/>
            <person name="Dunbar C."/>
            <person name="Freedman E."/>
            <person name="Gearin G."/>
            <person name="Gellesch M."/>
            <person name="Goldberg J."/>
            <person name="Griggs A."/>
            <person name="Gujja S."/>
            <person name="Heiman D."/>
            <person name="Howarth C."/>
            <person name="Larson L."/>
            <person name="Lui A."/>
            <person name="MacDonald P.J.P."/>
            <person name="Mehta T."/>
            <person name="Montmayeur A."/>
            <person name="Murphy C."/>
            <person name="Neiman D."/>
            <person name="Pearson M."/>
            <person name="Priest M."/>
            <person name="Roberts A."/>
            <person name="Saif S."/>
            <person name="Shea T."/>
            <person name="Shenoy N."/>
            <person name="Sisk P."/>
            <person name="Stolte C."/>
            <person name="Sykes S."/>
            <person name="Yandava C."/>
            <person name="Wortman J."/>
            <person name="Nusbaum C."/>
            <person name="Birren B."/>
        </authorList>
    </citation>
    <scope>NUCLEOTIDE SEQUENCE</scope>
    <source>
        <strain evidence="2">ATCC 64411</strain>
    </source>
</reference>
<dbReference type="eggNOG" id="ENOG502R41Z">
    <property type="taxonomic scope" value="Eukaryota"/>
</dbReference>
<dbReference type="EnsemblFungi" id="MAPG_03518T0">
    <property type="protein sequence ID" value="MAPG_03518T0"/>
    <property type="gene ID" value="MAPG_03518"/>
</dbReference>
<reference evidence="3" key="4">
    <citation type="journal article" date="2015" name="G3 (Bethesda)">
        <title>Genome sequences of three phytopathogenic species of the Magnaporthaceae family of fungi.</title>
        <authorList>
            <person name="Okagaki L.H."/>
            <person name="Nunes C.C."/>
            <person name="Sailsbery J."/>
            <person name="Clay B."/>
            <person name="Brown D."/>
            <person name="John T."/>
            <person name="Oh Y."/>
            <person name="Young N."/>
            <person name="Fitzgerald M."/>
            <person name="Haas B.J."/>
            <person name="Zeng Q."/>
            <person name="Young S."/>
            <person name="Adiconis X."/>
            <person name="Fan L."/>
            <person name="Levin J.Z."/>
            <person name="Mitchell T.K."/>
            <person name="Okubara P.A."/>
            <person name="Farman M.L."/>
            <person name="Kohn L.M."/>
            <person name="Birren B."/>
            <person name="Ma L.-J."/>
            <person name="Dean R.A."/>
        </authorList>
    </citation>
    <scope>NUCLEOTIDE SEQUENCE</scope>
    <source>
        <strain evidence="3">ATCC 64411 / 73-15</strain>
    </source>
</reference>
<dbReference type="Pfam" id="PF06985">
    <property type="entry name" value="HET"/>
    <property type="match status" value="1"/>
</dbReference>
<keyword evidence="4" id="KW-1185">Reference proteome</keyword>
<feature type="domain" description="Heterokaryon incompatibility" evidence="1">
    <location>
        <begin position="282"/>
        <end position="446"/>
    </location>
</feature>
<reference evidence="3" key="5">
    <citation type="submission" date="2015-06" db="UniProtKB">
        <authorList>
            <consortium name="EnsemblFungi"/>
        </authorList>
    </citation>
    <scope>IDENTIFICATION</scope>
    <source>
        <strain evidence="3">ATCC 64411</strain>
    </source>
</reference>
<evidence type="ECO:0000313" key="3">
    <source>
        <dbReference type="EnsemblFungi" id="MAPG_03518T0"/>
    </source>
</evidence>
<dbReference type="STRING" id="644358.A0A0C4DU80"/>
<reference evidence="4" key="1">
    <citation type="submission" date="2010-05" db="EMBL/GenBank/DDBJ databases">
        <title>The genome sequence of Magnaporthe poae strain ATCC 64411.</title>
        <authorList>
            <person name="Ma L.-J."/>
            <person name="Dead R."/>
            <person name="Young S."/>
            <person name="Zeng Q."/>
            <person name="Koehrsen M."/>
            <person name="Alvarado L."/>
            <person name="Berlin A."/>
            <person name="Chapman S.B."/>
            <person name="Chen Z."/>
            <person name="Freedman E."/>
            <person name="Gellesch M."/>
            <person name="Goldberg J."/>
            <person name="Griggs A."/>
            <person name="Gujja S."/>
            <person name="Heilman E.R."/>
            <person name="Heiman D."/>
            <person name="Hepburn T."/>
            <person name="Howarth C."/>
            <person name="Jen D."/>
            <person name="Larson L."/>
            <person name="Mehta T."/>
            <person name="Neiman D."/>
            <person name="Pearson M."/>
            <person name="Roberts A."/>
            <person name="Saif S."/>
            <person name="Shea T."/>
            <person name="Shenoy N."/>
            <person name="Sisk P."/>
            <person name="Stolte C."/>
            <person name="Sykes S."/>
            <person name="Walk T."/>
            <person name="White J."/>
            <person name="Yandava C."/>
            <person name="Haas B."/>
            <person name="Nusbaum C."/>
            <person name="Birren B."/>
        </authorList>
    </citation>
    <scope>NUCLEOTIDE SEQUENCE [LARGE SCALE GENOMIC DNA]</scope>
    <source>
        <strain evidence="4">ATCC 64411 / 73-15</strain>
    </source>
</reference>